<evidence type="ECO:0000313" key="5">
    <source>
        <dbReference type="EMBL" id="RDW81607.1"/>
    </source>
</evidence>
<dbReference type="Pfam" id="PF00891">
    <property type="entry name" value="Methyltransf_2"/>
    <property type="match status" value="1"/>
</dbReference>
<dbReference type="PANTHER" id="PTHR43712:SF16">
    <property type="entry name" value="O-METHYLTRANSFERASE ELCB"/>
    <property type="match status" value="1"/>
</dbReference>
<dbReference type="PANTHER" id="PTHR43712">
    <property type="entry name" value="PUTATIVE (AFU_ORTHOLOGUE AFUA_4G14580)-RELATED"/>
    <property type="match status" value="1"/>
</dbReference>
<protein>
    <recommendedName>
        <fullName evidence="4">O-methyltransferase C-terminal domain-containing protein</fullName>
    </recommendedName>
</protein>
<dbReference type="PROSITE" id="PS51683">
    <property type="entry name" value="SAM_OMT_II"/>
    <property type="match status" value="1"/>
</dbReference>
<dbReference type="InterPro" id="IPR016461">
    <property type="entry name" value="COMT-like"/>
</dbReference>
<keyword evidence="3" id="KW-0949">S-adenosyl-L-methionine</keyword>
<gene>
    <name evidence="5" type="ORF">DSM5745_05164</name>
</gene>
<evidence type="ECO:0000259" key="4">
    <source>
        <dbReference type="Pfam" id="PF00891"/>
    </source>
</evidence>
<reference evidence="5 6" key="1">
    <citation type="journal article" date="2018" name="IMA Fungus">
        <title>IMA Genome-F 9: Draft genome sequence of Annulohypoxylon stygium, Aspergillus mulundensis, Berkeleyomyces basicola (syn. Thielaviopsis basicola), Ceratocystis smalleyi, two Cercospora beticola strains, Coleophoma cylindrospora, Fusarium fracticaudum, Phialophora cf. hyalina, and Morchella septimelata.</title>
        <authorList>
            <person name="Wingfield B.D."/>
            <person name="Bills G.F."/>
            <person name="Dong Y."/>
            <person name="Huang W."/>
            <person name="Nel W.J."/>
            <person name="Swalarsk-Parry B.S."/>
            <person name="Vaghefi N."/>
            <person name="Wilken P.M."/>
            <person name="An Z."/>
            <person name="de Beer Z.W."/>
            <person name="De Vos L."/>
            <person name="Chen L."/>
            <person name="Duong T.A."/>
            <person name="Gao Y."/>
            <person name="Hammerbacher A."/>
            <person name="Kikkert J.R."/>
            <person name="Li Y."/>
            <person name="Li H."/>
            <person name="Li K."/>
            <person name="Li Q."/>
            <person name="Liu X."/>
            <person name="Ma X."/>
            <person name="Naidoo K."/>
            <person name="Pethybridge S.J."/>
            <person name="Sun J."/>
            <person name="Steenkamp E.T."/>
            <person name="van der Nest M.A."/>
            <person name="van Wyk S."/>
            <person name="Wingfield M.J."/>
            <person name="Xiong C."/>
            <person name="Yue Q."/>
            <person name="Zhang X."/>
        </authorList>
    </citation>
    <scope>NUCLEOTIDE SEQUENCE [LARGE SCALE GENOMIC DNA]</scope>
    <source>
        <strain evidence="5 6">DSM 5745</strain>
    </source>
</reference>
<dbReference type="EMBL" id="PVWQ01000005">
    <property type="protein sequence ID" value="RDW81607.1"/>
    <property type="molecule type" value="Genomic_DNA"/>
</dbReference>
<dbReference type="GO" id="GO:0044550">
    <property type="term" value="P:secondary metabolite biosynthetic process"/>
    <property type="evidence" value="ECO:0007669"/>
    <property type="project" value="UniProtKB-ARBA"/>
</dbReference>
<name>A0A3D8S5L9_9EURO</name>
<dbReference type="InterPro" id="IPR029063">
    <property type="entry name" value="SAM-dependent_MTases_sf"/>
</dbReference>
<dbReference type="GeneID" id="38115534"/>
<feature type="domain" description="O-methyltransferase C-terminal" evidence="4">
    <location>
        <begin position="245"/>
        <end position="396"/>
    </location>
</feature>
<dbReference type="InterPro" id="IPR001077">
    <property type="entry name" value="COMT_C"/>
</dbReference>
<keyword evidence="6" id="KW-1185">Reference proteome</keyword>
<organism evidence="5 6">
    <name type="scientific">Aspergillus mulundensis</name>
    <dbReference type="NCBI Taxonomy" id="1810919"/>
    <lineage>
        <taxon>Eukaryota</taxon>
        <taxon>Fungi</taxon>
        <taxon>Dikarya</taxon>
        <taxon>Ascomycota</taxon>
        <taxon>Pezizomycotina</taxon>
        <taxon>Eurotiomycetes</taxon>
        <taxon>Eurotiomycetidae</taxon>
        <taxon>Eurotiales</taxon>
        <taxon>Aspergillaceae</taxon>
        <taxon>Aspergillus</taxon>
        <taxon>Aspergillus subgen. Nidulantes</taxon>
    </lineage>
</organism>
<dbReference type="Gene3D" id="1.10.10.10">
    <property type="entry name" value="Winged helix-like DNA-binding domain superfamily/Winged helix DNA-binding domain"/>
    <property type="match status" value="1"/>
</dbReference>
<dbReference type="GO" id="GO:0032259">
    <property type="term" value="P:methylation"/>
    <property type="evidence" value="ECO:0007669"/>
    <property type="project" value="UniProtKB-KW"/>
</dbReference>
<dbReference type="SUPFAM" id="SSF46785">
    <property type="entry name" value="Winged helix' DNA-binding domain"/>
    <property type="match status" value="1"/>
</dbReference>
<dbReference type="Gene3D" id="3.40.50.150">
    <property type="entry name" value="Vaccinia Virus protein VP39"/>
    <property type="match status" value="1"/>
</dbReference>
<accession>A0A3D8S5L9</accession>
<evidence type="ECO:0000256" key="1">
    <source>
        <dbReference type="ARBA" id="ARBA00022603"/>
    </source>
</evidence>
<dbReference type="Proteomes" id="UP000256690">
    <property type="component" value="Unassembled WGS sequence"/>
</dbReference>
<evidence type="ECO:0000256" key="2">
    <source>
        <dbReference type="ARBA" id="ARBA00022679"/>
    </source>
</evidence>
<keyword evidence="2" id="KW-0808">Transferase</keyword>
<keyword evidence="1" id="KW-0489">Methyltransferase</keyword>
<dbReference type="InterPro" id="IPR036390">
    <property type="entry name" value="WH_DNA-bd_sf"/>
</dbReference>
<dbReference type="AlphaFoldDB" id="A0A3D8S5L9"/>
<evidence type="ECO:0000313" key="6">
    <source>
        <dbReference type="Proteomes" id="UP000256690"/>
    </source>
</evidence>
<dbReference type="InterPro" id="IPR036388">
    <property type="entry name" value="WH-like_DNA-bd_sf"/>
</dbReference>
<dbReference type="OrthoDB" id="1606438at2759"/>
<dbReference type="GO" id="GO:0008171">
    <property type="term" value="F:O-methyltransferase activity"/>
    <property type="evidence" value="ECO:0007669"/>
    <property type="project" value="InterPro"/>
</dbReference>
<evidence type="ECO:0000256" key="3">
    <source>
        <dbReference type="ARBA" id="ARBA00022691"/>
    </source>
</evidence>
<proteinExistence type="predicted"/>
<dbReference type="SUPFAM" id="SSF53335">
    <property type="entry name" value="S-adenosyl-L-methionine-dependent methyltransferases"/>
    <property type="match status" value="1"/>
</dbReference>
<sequence length="439" mass="48762">MHRIAELAALIQQRTAEIDAYLQENNLPQPSFEEDASSNHNLTNKEIVDARDDLLSATLELHDLILGPAMCLRPMLNGVSLQAVYKYNIPEAVPIHGEISFSELAKRTGLREYDVRRILRHAMVFHHVFQEPREGFVAHTAASRRLRDDPDTMAGLGYFHDELWPSFAHTLPALEKSQGEEPNETGWSQYHGVDKPFYEHYVSHPAMAKRFRGAMAALADADGTAPEPLADAYPWGSIGGAGDGTGTVVDVGGGKGHISVMLATRFPSLHFVVQDTPSMIAGAAAETLAGLPADVSDRIKFTSHDFFTDQPAEADVYLLRNIIHNWSDAYAVRIMRALIPALRTGSRIVIHDRVLPPPGTMHRMKERAIREMDLWMLTLCNSREREEADWIALFAMADPRFVDARVKMWTPAGAAMSIIEIVWPGDGIVARDLDEVSSI</sequence>
<comment type="caution">
    <text evidence="5">The sequence shown here is derived from an EMBL/GenBank/DDBJ whole genome shotgun (WGS) entry which is preliminary data.</text>
</comment>
<dbReference type="RefSeq" id="XP_026604660.1">
    <property type="nucleotide sequence ID" value="XM_026747180.1"/>
</dbReference>